<keyword evidence="11" id="KW-1185">Reference proteome</keyword>
<dbReference type="GO" id="GO:0005391">
    <property type="term" value="F:P-type sodium:potassium-exchanging transporter activity"/>
    <property type="evidence" value="ECO:0007669"/>
    <property type="project" value="TreeGrafter"/>
</dbReference>
<dbReference type="GO" id="GO:1990573">
    <property type="term" value="P:potassium ion import across plasma membrane"/>
    <property type="evidence" value="ECO:0007669"/>
    <property type="project" value="TreeGrafter"/>
</dbReference>
<feature type="transmembrane region" description="Helical" evidence="8">
    <location>
        <begin position="1026"/>
        <end position="1044"/>
    </location>
</feature>
<evidence type="ECO:0000256" key="8">
    <source>
        <dbReference type="SAM" id="Phobius"/>
    </source>
</evidence>
<dbReference type="InterPro" id="IPR050510">
    <property type="entry name" value="Cation_transp_ATPase_P-type"/>
</dbReference>
<feature type="transmembrane region" description="Helical" evidence="8">
    <location>
        <begin position="996"/>
        <end position="1014"/>
    </location>
</feature>
<gene>
    <name evidence="10" type="ORF">EVEC_LOCUS2058</name>
</gene>
<feature type="transmembrane region" description="Helical" evidence="8">
    <location>
        <begin position="306"/>
        <end position="327"/>
    </location>
</feature>
<evidence type="ECO:0000313" key="11">
    <source>
        <dbReference type="Proteomes" id="UP000274131"/>
    </source>
</evidence>
<evidence type="ECO:0000256" key="7">
    <source>
        <dbReference type="ARBA" id="ARBA00023136"/>
    </source>
</evidence>
<proteinExistence type="predicted"/>
<dbReference type="WBParaSite" id="EVEC_0000235001-mRNA-1">
    <property type="protein sequence ID" value="EVEC_0000235001-mRNA-1"/>
    <property type="gene ID" value="EVEC_0000235001"/>
</dbReference>
<dbReference type="Gene3D" id="1.20.1110.10">
    <property type="entry name" value="Calcium-transporting ATPase, transmembrane domain"/>
    <property type="match status" value="2"/>
</dbReference>
<dbReference type="EMBL" id="UXUI01007310">
    <property type="protein sequence ID" value="VDD86915.1"/>
    <property type="molecule type" value="Genomic_DNA"/>
</dbReference>
<feature type="domain" description="Cation-transporting P-type ATPase N-terminal" evidence="9">
    <location>
        <begin position="44"/>
        <end position="126"/>
    </location>
</feature>
<keyword evidence="6 8" id="KW-1133">Transmembrane helix</keyword>
<dbReference type="GO" id="GO:0005886">
    <property type="term" value="C:plasma membrane"/>
    <property type="evidence" value="ECO:0007669"/>
    <property type="project" value="TreeGrafter"/>
</dbReference>
<keyword evidence="2 8" id="KW-0812">Transmembrane</keyword>
<keyword evidence="5" id="KW-1278">Translocase</keyword>
<keyword evidence="4" id="KW-0067">ATP-binding</keyword>
<dbReference type="Gene3D" id="3.40.50.1000">
    <property type="entry name" value="HAD superfamily/HAD-like"/>
    <property type="match status" value="2"/>
</dbReference>
<dbReference type="STRING" id="51028.A0A158Q9K6"/>
<dbReference type="SUPFAM" id="SSF56784">
    <property type="entry name" value="HAD-like"/>
    <property type="match status" value="1"/>
</dbReference>
<evidence type="ECO:0000313" key="12">
    <source>
        <dbReference type="WBParaSite" id="EVEC_0000235001-mRNA-1"/>
    </source>
</evidence>
<dbReference type="InterPro" id="IPR018303">
    <property type="entry name" value="ATPase_P-typ_P_site"/>
</dbReference>
<protein>
    <submittedName>
        <fullName evidence="12">Cation_ATPase_N domain-containing protein</fullName>
    </submittedName>
</protein>
<dbReference type="GO" id="GO:0005524">
    <property type="term" value="F:ATP binding"/>
    <property type="evidence" value="ECO:0007669"/>
    <property type="project" value="UniProtKB-KW"/>
</dbReference>
<organism evidence="12">
    <name type="scientific">Enterobius vermicularis</name>
    <name type="common">Human pinworm</name>
    <dbReference type="NCBI Taxonomy" id="51028"/>
    <lineage>
        <taxon>Eukaryota</taxon>
        <taxon>Metazoa</taxon>
        <taxon>Ecdysozoa</taxon>
        <taxon>Nematoda</taxon>
        <taxon>Chromadorea</taxon>
        <taxon>Rhabditida</taxon>
        <taxon>Spirurina</taxon>
        <taxon>Oxyuridomorpha</taxon>
        <taxon>Oxyuroidea</taxon>
        <taxon>Oxyuridae</taxon>
        <taxon>Enterobius</taxon>
    </lineage>
</organism>
<dbReference type="SUPFAM" id="SSF81665">
    <property type="entry name" value="Calcium ATPase, transmembrane domain M"/>
    <property type="match status" value="1"/>
</dbReference>
<dbReference type="PRINTS" id="PR00121">
    <property type="entry name" value="NAKATPASE"/>
</dbReference>
<dbReference type="InterPro" id="IPR059000">
    <property type="entry name" value="ATPase_P-type_domA"/>
</dbReference>
<dbReference type="FunFam" id="1.20.1110.10:FF:000064">
    <property type="entry name" value="Cation transporting ATPase"/>
    <property type="match status" value="1"/>
</dbReference>
<dbReference type="SMART" id="SM00831">
    <property type="entry name" value="Cation_ATPase_N"/>
    <property type="match status" value="1"/>
</dbReference>
<dbReference type="SUPFAM" id="SSF81653">
    <property type="entry name" value="Calcium ATPase, transduction domain A"/>
    <property type="match status" value="1"/>
</dbReference>
<feature type="transmembrane region" description="Helical" evidence="8">
    <location>
        <begin position="926"/>
        <end position="952"/>
    </location>
</feature>
<dbReference type="OrthoDB" id="3352408at2759"/>
<sequence>MWKNFKERTINKPQWQNYFRILKKNIKPDTKSADWCNSLGSAYVEHHLSIREVRDVYPHSYIDADYPEQSEGLSTVEARKRLKDGGANVIETTKEISNLRLFARQFLYKFWLLLLGAAALSVATYFVHLAHGNFEPLNLYCAGILVAIVTFMCFVSFWQEKKAKQALKDFKVLLPPACIVVRSSEEIQISPEELVVGDLVIIGPGARIPADIRILQSNGIKLETSAITGETEPVSYTHEAAAPHVNMFAAKNIALKGSFCVEGDGIGVTIRTGKYTVIGGLANIQKHASSSKSKLSLEIDQFAHKISIFALCMATFFFFVGCLVARFENVLDHFIVGFLVIIVAIVPQGLPSMVTSQLTIVAKKMGEKNVFIKKLDVIDELGAATVIAADKTGTLTQNMMIVTNLWYNKRHHIGYGDLMVSQPSGRYDGNEKLESPLPEILTVMSICNRAQLEGVRKSARRVQQKLQRNNLMKGPTLKKKFTVIDPNTGCESVRTGTSEVINSASHQGIFDFSDKERCKIIGTPSDVALLRYVELNASVEGIRQRYQTVFELPFNSVRRYQLIVARCLTTHLKDSKSNDIAEKACFVTMLKGAPEVVLKMSKTIKINGEEVPIDKDTISDCKAAWEHFGSEGRRVIAFAVKYFEADVDTKFTDTEMDDALENLMFLGMAAIMDPPRNDAAKAIMQCKKAGVKVFMITGDHPTTATAIARQIGLIGFDSEDAVNYDLEAMDKAVTVNKRTNWTVVDGESLTEMTDGEWNNLLLHRYIVFARTNPEQKLLIVEKCKQRGETVVVTGGGVNDAPALAHANVGIAMGINGSDIAKQAADIIVTDDNFASIVKGIKEGRLLFDNLRLSIAYTLAHLWPEIFPVVLHYSLGLPLGLSPLQILSIDLASEMPPAISLAYESPEHDIMCTPPRSRDEKLVSSSLLLYSYFFSGTVITFGCIAAYLFVYWYHGIPLVDLLFSAEDHWKVDANNFTTQFNDVFTEPEQLYIKGQAAAAWQITLVLSQVFHLYMCTTRRVSFFRHGITNLVSIFAVIIEILLLNLFVYTPAVQYVMETHTPPGEVWLFGPITGLIIVAFNEARKYCVRRWPENKFVKIVKW</sequence>
<dbReference type="GO" id="GO:1902600">
    <property type="term" value="P:proton transmembrane transport"/>
    <property type="evidence" value="ECO:0007669"/>
    <property type="project" value="TreeGrafter"/>
</dbReference>
<dbReference type="InterPro" id="IPR023299">
    <property type="entry name" value="ATPase_P-typ_cyto_dom_N"/>
</dbReference>
<dbReference type="Proteomes" id="UP000274131">
    <property type="component" value="Unassembled WGS sequence"/>
</dbReference>
<accession>A0A158Q9K6</accession>
<evidence type="ECO:0000256" key="6">
    <source>
        <dbReference type="ARBA" id="ARBA00022989"/>
    </source>
</evidence>
<evidence type="ECO:0000259" key="9">
    <source>
        <dbReference type="SMART" id="SM00831"/>
    </source>
</evidence>
<dbReference type="Pfam" id="PF00690">
    <property type="entry name" value="Cation_ATPase_N"/>
    <property type="match status" value="1"/>
</dbReference>
<reference evidence="10 11" key="2">
    <citation type="submission" date="2018-10" db="EMBL/GenBank/DDBJ databases">
        <authorList>
            <consortium name="Pathogen Informatics"/>
        </authorList>
    </citation>
    <scope>NUCLEOTIDE SEQUENCE [LARGE SCALE GENOMIC DNA]</scope>
</reference>
<dbReference type="PRINTS" id="PR00119">
    <property type="entry name" value="CATATPASE"/>
</dbReference>
<dbReference type="Gene3D" id="2.70.150.10">
    <property type="entry name" value="Calcium-transporting ATPase, cytoplasmic transduction domain A"/>
    <property type="match status" value="1"/>
</dbReference>
<dbReference type="NCBIfam" id="TIGR01494">
    <property type="entry name" value="ATPase_P-type"/>
    <property type="match status" value="2"/>
</dbReference>
<keyword evidence="3" id="KW-0547">Nucleotide-binding</keyword>
<feature type="transmembrane region" description="Helical" evidence="8">
    <location>
        <begin position="1064"/>
        <end position="1081"/>
    </location>
</feature>
<evidence type="ECO:0000313" key="10">
    <source>
        <dbReference type="EMBL" id="VDD86915.1"/>
    </source>
</evidence>
<dbReference type="InterPro" id="IPR008250">
    <property type="entry name" value="ATPase_P-typ_transduc_dom_A_sf"/>
</dbReference>
<evidence type="ECO:0000256" key="2">
    <source>
        <dbReference type="ARBA" id="ARBA00022692"/>
    </source>
</evidence>
<dbReference type="InterPro" id="IPR023298">
    <property type="entry name" value="ATPase_P-typ_TM_dom_sf"/>
</dbReference>
<dbReference type="InterPro" id="IPR036412">
    <property type="entry name" value="HAD-like_sf"/>
</dbReference>
<feature type="transmembrane region" description="Helical" evidence="8">
    <location>
        <begin position="333"/>
        <end position="354"/>
    </location>
</feature>
<dbReference type="Pfam" id="PF00122">
    <property type="entry name" value="E1-E2_ATPase"/>
    <property type="match status" value="1"/>
</dbReference>
<dbReference type="Pfam" id="PF00689">
    <property type="entry name" value="Cation_ATPase_C"/>
    <property type="match status" value="1"/>
</dbReference>
<dbReference type="PANTHER" id="PTHR43294">
    <property type="entry name" value="SODIUM/POTASSIUM-TRANSPORTING ATPASE SUBUNIT ALPHA"/>
    <property type="match status" value="1"/>
</dbReference>
<dbReference type="Pfam" id="PF13246">
    <property type="entry name" value="Cation_ATPase"/>
    <property type="match status" value="1"/>
</dbReference>
<dbReference type="PANTHER" id="PTHR43294:SF5">
    <property type="entry name" value="CATION-TRANSPORTING P-TYPE ATPASE N-TERMINAL DOMAIN-CONTAINING PROTEIN"/>
    <property type="match status" value="1"/>
</dbReference>
<dbReference type="FunFam" id="3.40.50.1000:FF:000083">
    <property type="entry name" value="Sodium/potassium-transporting ATPase subunit alpha"/>
    <property type="match status" value="1"/>
</dbReference>
<dbReference type="AlphaFoldDB" id="A0A158Q9K6"/>
<comment type="subcellular location">
    <subcellularLocation>
        <location evidence="1">Membrane</location>
        <topology evidence="1">Multi-pass membrane protein</topology>
    </subcellularLocation>
</comment>
<dbReference type="GO" id="GO:0006883">
    <property type="term" value="P:intracellular sodium ion homeostasis"/>
    <property type="evidence" value="ECO:0007669"/>
    <property type="project" value="TreeGrafter"/>
</dbReference>
<evidence type="ECO:0000256" key="1">
    <source>
        <dbReference type="ARBA" id="ARBA00004141"/>
    </source>
</evidence>
<name>A0A158Q9K6_ENTVE</name>
<evidence type="ECO:0000256" key="3">
    <source>
        <dbReference type="ARBA" id="ARBA00022741"/>
    </source>
</evidence>
<keyword evidence="7 8" id="KW-0472">Membrane</keyword>
<reference evidence="12" key="1">
    <citation type="submission" date="2016-04" db="UniProtKB">
        <authorList>
            <consortium name="WormBaseParasite"/>
        </authorList>
    </citation>
    <scope>IDENTIFICATION</scope>
</reference>
<dbReference type="GO" id="GO:0030007">
    <property type="term" value="P:intracellular potassium ion homeostasis"/>
    <property type="evidence" value="ECO:0007669"/>
    <property type="project" value="TreeGrafter"/>
</dbReference>
<dbReference type="InterPro" id="IPR006068">
    <property type="entry name" value="ATPase_P-typ_cation-transptr_C"/>
</dbReference>
<evidence type="ECO:0000256" key="4">
    <source>
        <dbReference type="ARBA" id="ARBA00022840"/>
    </source>
</evidence>
<dbReference type="InterPro" id="IPR001757">
    <property type="entry name" value="P_typ_ATPase"/>
</dbReference>
<feature type="transmembrane region" description="Helical" evidence="8">
    <location>
        <begin position="110"/>
        <end position="131"/>
    </location>
</feature>
<dbReference type="PROSITE" id="PS00154">
    <property type="entry name" value="ATPASE_E1_E2"/>
    <property type="match status" value="1"/>
</dbReference>
<evidence type="ECO:0000256" key="5">
    <source>
        <dbReference type="ARBA" id="ARBA00022967"/>
    </source>
</evidence>
<feature type="transmembrane region" description="Helical" evidence="8">
    <location>
        <begin position="137"/>
        <end position="158"/>
    </location>
</feature>
<dbReference type="GO" id="GO:0016887">
    <property type="term" value="F:ATP hydrolysis activity"/>
    <property type="evidence" value="ECO:0007669"/>
    <property type="project" value="InterPro"/>
</dbReference>
<dbReference type="InterPro" id="IPR023214">
    <property type="entry name" value="HAD_sf"/>
</dbReference>
<dbReference type="GO" id="GO:0036376">
    <property type="term" value="P:sodium ion export across plasma membrane"/>
    <property type="evidence" value="ECO:0007669"/>
    <property type="project" value="TreeGrafter"/>
</dbReference>
<dbReference type="Gene3D" id="3.40.1110.10">
    <property type="entry name" value="Calcium-transporting ATPase, cytoplasmic domain N"/>
    <property type="match status" value="2"/>
</dbReference>
<dbReference type="InterPro" id="IPR004014">
    <property type="entry name" value="ATPase_P-typ_cation-transptr_N"/>
</dbReference>